<comment type="caution">
    <text evidence="2">The sequence shown here is derived from an EMBL/GenBank/DDBJ whole genome shotgun (WGS) entry which is preliminary data.</text>
</comment>
<protein>
    <submittedName>
        <fullName evidence="2">Uncharacterized protein</fullName>
    </submittedName>
</protein>
<proteinExistence type="predicted"/>
<dbReference type="AlphaFoldDB" id="A0A9W9WEF2"/>
<dbReference type="OrthoDB" id="10622285at2759"/>
<evidence type="ECO:0000313" key="3">
    <source>
        <dbReference type="Proteomes" id="UP001147760"/>
    </source>
</evidence>
<feature type="region of interest" description="Disordered" evidence="1">
    <location>
        <begin position="129"/>
        <end position="163"/>
    </location>
</feature>
<dbReference type="EMBL" id="JAPWDO010000009">
    <property type="protein sequence ID" value="KAJ5456458.1"/>
    <property type="molecule type" value="Genomic_DNA"/>
</dbReference>
<organism evidence="2 3">
    <name type="scientific">Penicillium desertorum</name>
    <dbReference type="NCBI Taxonomy" id="1303715"/>
    <lineage>
        <taxon>Eukaryota</taxon>
        <taxon>Fungi</taxon>
        <taxon>Dikarya</taxon>
        <taxon>Ascomycota</taxon>
        <taxon>Pezizomycotina</taxon>
        <taxon>Eurotiomycetes</taxon>
        <taxon>Eurotiomycetidae</taxon>
        <taxon>Eurotiales</taxon>
        <taxon>Aspergillaceae</taxon>
        <taxon>Penicillium</taxon>
    </lineage>
</organism>
<feature type="region of interest" description="Disordered" evidence="1">
    <location>
        <begin position="63"/>
        <end position="115"/>
    </location>
</feature>
<evidence type="ECO:0000256" key="1">
    <source>
        <dbReference type="SAM" id="MobiDB-lite"/>
    </source>
</evidence>
<evidence type="ECO:0000313" key="2">
    <source>
        <dbReference type="EMBL" id="KAJ5456458.1"/>
    </source>
</evidence>
<gene>
    <name evidence="2" type="ORF">N7530_011732</name>
</gene>
<name>A0A9W9WEF2_9EURO</name>
<reference evidence="2" key="1">
    <citation type="submission" date="2022-12" db="EMBL/GenBank/DDBJ databases">
        <authorList>
            <person name="Petersen C."/>
        </authorList>
    </citation>
    <scope>NUCLEOTIDE SEQUENCE</scope>
    <source>
        <strain evidence="2">IBT 17660</strain>
    </source>
</reference>
<feature type="compositionally biased region" description="Basic and acidic residues" evidence="1">
    <location>
        <begin position="101"/>
        <end position="115"/>
    </location>
</feature>
<keyword evidence="3" id="KW-1185">Reference proteome</keyword>
<dbReference type="Proteomes" id="UP001147760">
    <property type="component" value="Unassembled WGS sequence"/>
</dbReference>
<accession>A0A9W9WEF2</accession>
<sequence length="163" mass="18063">MLIPCLSCGHVSCFDCHRLWFLRPADKFDSPFDHSDQNNFLPTCPTGCGCQCSEHIAVDVPMPLLEPPSPGSKYTPTTQSSLVRAKHSHRRQSEPVVLTPTRKEEPRPKDVGQLDHDLDVWQDSSPFASLARGLGGGLSRGLRTKEDRKKNKSVTVASNLRNS</sequence>
<reference evidence="2" key="2">
    <citation type="journal article" date="2023" name="IMA Fungus">
        <title>Comparative genomic study of the Penicillium genus elucidates a diverse pangenome and 15 lateral gene transfer events.</title>
        <authorList>
            <person name="Petersen C."/>
            <person name="Sorensen T."/>
            <person name="Nielsen M.R."/>
            <person name="Sondergaard T.E."/>
            <person name="Sorensen J.L."/>
            <person name="Fitzpatrick D.A."/>
            <person name="Frisvad J.C."/>
            <person name="Nielsen K.L."/>
        </authorList>
    </citation>
    <scope>NUCLEOTIDE SEQUENCE</scope>
    <source>
        <strain evidence="2">IBT 17660</strain>
    </source>
</reference>
<feature type="compositionally biased region" description="Polar residues" evidence="1">
    <location>
        <begin position="72"/>
        <end position="82"/>
    </location>
</feature>
<feature type="compositionally biased region" description="Polar residues" evidence="1">
    <location>
        <begin position="153"/>
        <end position="163"/>
    </location>
</feature>